<feature type="compositionally biased region" description="Low complexity" evidence="1">
    <location>
        <begin position="54"/>
        <end position="76"/>
    </location>
</feature>
<protein>
    <submittedName>
        <fullName evidence="2">Uncharacterized protein</fullName>
    </submittedName>
</protein>
<feature type="compositionally biased region" description="Polar residues" evidence="1">
    <location>
        <begin position="24"/>
        <end position="49"/>
    </location>
</feature>
<comment type="caution">
    <text evidence="2">The sequence shown here is derived from an EMBL/GenBank/DDBJ whole genome shotgun (WGS) entry which is preliminary data.</text>
</comment>
<dbReference type="Proteomes" id="UP000498740">
    <property type="component" value="Unassembled WGS sequence"/>
</dbReference>
<evidence type="ECO:0000256" key="1">
    <source>
        <dbReference type="SAM" id="MobiDB-lite"/>
    </source>
</evidence>
<evidence type="ECO:0000313" key="2">
    <source>
        <dbReference type="EMBL" id="GFN08397.1"/>
    </source>
</evidence>
<feature type="region of interest" description="Disordered" evidence="1">
    <location>
        <begin position="1"/>
        <end position="113"/>
    </location>
</feature>
<dbReference type="AlphaFoldDB" id="A0A7J0D2V3"/>
<organism evidence="2 3">
    <name type="scientific">Streptomyces microflavus</name>
    <name type="common">Streptomyces lipmanii</name>
    <dbReference type="NCBI Taxonomy" id="1919"/>
    <lineage>
        <taxon>Bacteria</taxon>
        <taxon>Bacillati</taxon>
        <taxon>Actinomycetota</taxon>
        <taxon>Actinomycetes</taxon>
        <taxon>Kitasatosporales</taxon>
        <taxon>Streptomycetaceae</taxon>
        <taxon>Streptomyces</taxon>
    </lineage>
</organism>
<sequence>MWSMPQRAVTATTADSMARVSAPARNSSRPWRSANRIQATAVASSTSYGSGKAYPSNSVPYSRSSSVDSLSRNRASCSRRSRRRASNAATEGLPVRGPPARPPVDASSEDTDAPLPWVATAESAGNVDVTDILPLGWAAGRQRGAARHRGTAARRRPPGPVRPSGRRGRVGRGMMSA</sequence>
<accession>A0A7J0D2V3</accession>
<dbReference type="EMBL" id="BLWD01000001">
    <property type="protein sequence ID" value="GFN08397.1"/>
    <property type="molecule type" value="Genomic_DNA"/>
</dbReference>
<name>A0A7J0D2V3_STRMI</name>
<feature type="region of interest" description="Disordered" evidence="1">
    <location>
        <begin position="140"/>
        <end position="177"/>
    </location>
</feature>
<evidence type="ECO:0000313" key="3">
    <source>
        <dbReference type="Proteomes" id="UP000498740"/>
    </source>
</evidence>
<proteinExistence type="predicted"/>
<feature type="compositionally biased region" description="Basic residues" evidence="1">
    <location>
        <begin position="144"/>
        <end position="157"/>
    </location>
</feature>
<gene>
    <name evidence="2" type="ORF">Smic_69530</name>
</gene>
<reference evidence="2 3" key="1">
    <citation type="submission" date="2020-05" db="EMBL/GenBank/DDBJ databases">
        <title>Whole genome shotgun sequence of Streptomyces microflavus NBRC 13062.</title>
        <authorList>
            <person name="Komaki H."/>
            <person name="Tamura T."/>
        </authorList>
    </citation>
    <scope>NUCLEOTIDE SEQUENCE [LARGE SCALE GENOMIC DNA]</scope>
    <source>
        <strain evidence="2 3">NBRC 13062</strain>
    </source>
</reference>